<keyword evidence="4" id="KW-1185">Reference proteome</keyword>
<name>A0A0P1EMN9_9RHOB</name>
<reference evidence="3 4" key="1">
    <citation type="submission" date="2015-09" db="EMBL/GenBank/DDBJ databases">
        <authorList>
            <consortium name="Swine Surveillance"/>
        </authorList>
    </citation>
    <scope>NUCLEOTIDE SEQUENCE [LARGE SCALE GENOMIC DNA]</scope>
    <source>
        <strain evidence="3 4">CECT 7688</strain>
    </source>
</reference>
<feature type="transmembrane region" description="Helical" evidence="1">
    <location>
        <begin position="128"/>
        <end position="147"/>
    </location>
</feature>
<keyword evidence="3" id="KW-0813">Transport</keyword>
<feature type="transmembrane region" description="Helical" evidence="1">
    <location>
        <begin position="12"/>
        <end position="32"/>
    </location>
</feature>
<accession>A0A0P1EMN9</accession>
<feature type="transmembrane region" description="Helical" evidence="1">
    <location>
        <begin position="167"/>
        <end position="184"/>
    </location>
</feature>
<protein>
    <submittedName>
        <fullName evidence="3">Voltage-gated potassium channel</fullName>
    </submittedName>
</protein>
<feature type="transmembrane region" description="Helical" evidence="1">
    <location>
        <begin position="196"/>
        <end position="215"/>
    </location>
</feature>
<dbReference type="EMBL" id="CYPW01000006">
    <property type="protein sequence ID" value="CUH51317.1"/>
    <property type="molecule type" value="Genomic_DNA"/>
</dbReference>
<dbReference type="Gene3D" id="1.10.287.70">
    <property type="match status" value="1"/>
</dbReference>
<dbReference type="Proteomes" id="UP000054823">
    <property type="component" value="Unassembled WGS sequence"/>
</dbReference>
<keyword evidence="1" id="KW-0812">Transmembrane</keyword>
<feature type="domain" description="Potassium channel" evidence="2">
    <location>
        <begin position="168"/>
        <end position="215"/>
    </location>
</feature>
<organism evidence="3 4">
    <name type="scientific">Shimia marina</name>
    <dbReference type="NCBI Taxonomy" id="321267"/>
    <lineage>
        <taxon>Bacteria</taxon>
        <taxon>Pseudomonadati</taxon>
        <taxon>Pseudomonadota</taxon>
        <taxon>Alphaproteobacteria</taxon>
        <taxon>Rhodobacterales</taxon>
        <taxon>Roseobacteraceae</taxon>
    </lineage>
</organism>
<dbReference type="SUPFAM" id="SSF81324">
    <property type="entry name" value="Voltage-gated potassium channels"/>
    <property type="match status" value="1"/>
</dbReference>
<feature type="transmembrane region" description="Helical" evidence="1">
    <location>
        <begin position="96"/>
        <end position="116"/>
    </location>
</feature>
<feature type="transmembrane region" description="Helical" evidence="1">
    <location>
        <begin position="69"/>
        <end position="90"/>
    </location>
</feature>
<keyword evidence="3" id="KW-0407">Ion channel</keyword>
<keyword evidence="1" id="KW-0472">Membrane</keyword>
<dbReference type="STRING" id="321267.SHM7688_00752"/>
<dbReference type="Pfam" id="PF07885">
    <property type="entry name" value="Ion_trans_2"/>
    <property type="match status" value="1"/>
</dbReference>
<keyword evidence="3" id="KW-0406">Ion transport</keyword>
<gene>
    <name evidence="3" type="ORF">SHM7688_00752</name>
</gene>
<sequence>MSVTRELPENAGFFVTHRWSILLGLLALLILLDGFDDHFVWADTIALWGLSLLFLGVVGATERRTTLRLIMAVPVVAWFAMILVSELWGAKMDGSLAVVAAILLFGSMLISFRQLIGPVHSEYERLSSGIFGYLLIAMIWGLIYWRIEVAHPGSFNLPDDVGQQRAPFVYFSMITMTTVGYGEITPAASLPRMLTGLQAIVGTMFVAIFIGRIVGRLK</sequence>
<evidence type="ECO:0000259" key="2">
    <source>
        <dbReference type="Pfam" id="PF07885"/>
    </source>
</evidence>
<evidence type="ECO:0000313" key="4">
    <source>
        <dbReference type="Proteomes" id="UP000054823"/>
    </source>
</evidence>
<keyword evidence="1" id="KW-1133">Transmembrane helix</keyword>
<proteinExistence type="predicted"/>
<evidence type="ECO:0000313" key="3">
    <source>
        <dbReference type="EMBL" id="CUH51317.1"/>
    </source>
</evidence>
<evidence type="ECO:0000256" key="1">
    <source>
        <dbReference type="SAM" id="Phobius"/>
    </source>
</evidence>
<feature type="transmembrane region" description="Helical" evidence="1">
    <location>
        <begin position="38"/>
        <end position="57"/>
    </location>
</feature>
<dbReference type="AlphaFoldDB" id="A0A0P1EMN9"/>
<dbReference type="InterPro" id="IPR013099">
    <property type="entry name" value="K_chnl_dom"/>
</dbReference>
<dbReference type="GO" id="GO:0034220">
    <property type="term" value="P:monoatomic ion transmembrane transport"/>
    <property type="evidence" value="ECO:0007669"/>
    <property type="project" value="UniProtKB-KW"/>
</dbReference>
<dbReference type="RefSeq" id="WP_158500655.1">
    <property type="nucleotide sequence ID" value="NZ_CYPW01000006.1"/>
</dbReference>